<dbReference type="AlphaFoldDB" id="A0A839T703"/>
<reference evidence="2 3" key="1">
    <citation type="submission" date="2020-08" db="EMBL/GenBank/DDBJ databases">
        <title>Genomic Encyclopedia of Type Strains, Phase III (KMG-III): the genomes of soil and plant-associated and newly described type strains.</title>
        <authorList>
            <person name="Whitman W."/>
        </authorList>
    </citation>
    <scope>NUCLEOTIDE SEQUENCE [LARGE SCALE GENOMIC DNA]</scope>
    <source>
        <strain evidence="2 3">CECT 4462</strain>
    </source>
</reference>
<accession>A0A839T703</accession>
<evidence type="ECO:0000313" key="3">
    <source>
        <dbReference type="Proteomes" id="UP000549250"/>
    </source>
</evidence>
<dbReference type="EMBL" id="JACHXI010000021">
    <property type="protein sequence ID" value="MBB3104878.1"/>
    <property type="molecule type" value="Genomic_DNA"/>
</dbReference>
<keyword evidence="3" id="KW-1185">Reference proteome</keyword>
<proteinExistence type="predicted"/>
<evidence type="ECO:0000313" key="2">
    <source>
        <dbReference type="EMBL" id="MBB3104878.1"/>
    </source>
</evidence>
<sequence length="209" mass="23473">MPIETFLQTLTKQRNTSTLTNPYRDAAILNNLRIYLNHMCRIEGRRVLLVGEAPGYKGCRITGIPFSSGRIFTRAGHPLLDALRDELVFARIEAENTASIVWEYLCARCITPLFWNSLPFHPHPPGKHDGNRAPMVQEIAQGVSYLRDIERLFHPDQVAGVGAKGTECARRAFPERQIVCIRHPSFGGKAEFIRGMDRLFPQDMASAAG</sequence>
<feature type="domain" description="Uracil-DNA glycosylase-like" evidence="1">
    <location>
        <begin position="45"/>
        <end position="186"/>
    </location>
</feature>
<name>A0A839T703_AZOMA</name>
<dbReference type="RefSeq" id="WP_183167735.1">
    <property type="nucleotide sequence ID" value="NZ_JACHXI010000021.1"/>
</dbReference>
<dbReference type="Proteomes" id="UP000549250">
    <property type="component" value="Unassembled WGS sequence"/>
</dbReference>
<dbReference type="CDD" id="cd10035">
    <property type="entry name" value="UDG_like"/>
    <property type="match status" value="1"/>
</dbReference>
<organism evidence="2 3">
    <name type="scientific">Azomonas macrocytogenes</name>
    <name type="common">Azotobacter macrocytogenes</name>
    <dbReference type="NCBI Taxonomy" id="69962"/>
    <lineage>
        <taxon>Bacteria</taxon>
        <taxon>Pseudomonadati</taxon>
        <taxon>Pseudomonadota</taxon>
        <taxon>Gammaproteobacteria</taxon>
        <taxon>Pseudomonadales</taxon>
        <taxon>Pseudomonadaceae</taxon>
        <taxon>Azomonas</taxon>
    </lineage>
</organism>
<dbReference type="InterPro" id="IPR005122">
    <property type="entry name" value="Uracil-DNA_glycosylase-like"/>
</dbReference>
<evidence type="ECO:0000259" key="1">
    <source>
        <dbReference type="Pfam" id="PF03167"/>
    </source>
</evidence>
<protein>
    <recommendedName>
        <fullName evidence="1">Uracil-DNA glycosylase-like domain-containing protein</fullName>
    </recommendedName>
</protein>
<dbReference type="Gene3D" id="3.40.470.10">
    <property type="entry name" value="Uracil-DNA glycosylase-like domain"/>
    <property type="match status" value="1"/>
</dbReference>
<gene>
    <name evidence="2" type="ORF">FHR87_003306</name>
</gene>
<comment type="caution">
    <text evidence="2">The sequence shown here is derived from an EMBL/GenBank/DDBJ whole genome shotgun (WGS) entry which is preliminary data.</text>
</comment>
<dbReference type="InterPro" id="IPR036895">
    <property type="entry name" value="Uracil-DNA_glycosylase-like_sf"/>
</dbReference>
<dbReference type="Pfam" id="PF03167">
    <property type="entry name" value="UDG"/>
    <property type="match status" value="1"/>
</dbReference>
<dbReference type="SUPFAM" id="SSF52141">
    <property type="entry name" value="Uracil-DNA glycosylase-like"/>
    <property type="match status" value="1"/>
</dbReference>